<dbReference type="SUPFAM" id="SSF52266">
    <property type="entry name" value="SGNH hydrolase"/>
    <property type="match status" value="1"/>
</dbReference>
<dbReference type="Pfam" id="PF00657">
    <property type="entry name" value="Lipase_GDSL"/>
    <property type="match status" value="1"/>
</dbReference>
<dbReference type="GO" id="GO:0016788">
    <property type="term" value="F:hydrolase activity, acting on ester bonds"/>
    <property type="evidence" value="ECO:0007669"/>
    <property type="project" value="InterPro"/>
</dbReference>
<dbReference type="Proteomes" id="UP000256328">
    <property type="component" value="Unassembled WGS sequence"/>
</dbReference>
<dbReference type="AlphaFoldDB" id="A0A3D8RCN5"/>
<evidence type="ECO:0000256" key="1">
    <source>
        <dbReference type="ARBA" id="ARBA00022801"/>
    </source>
</evidence>
<dbReference type="CDD" id="cd01846">
    <property type="entry name" value="fatty_acyltransferase_like"/>
    <property type="match status" value="1"/>
</dbReference>
<feature type="chain" id="PRO_5017756337" description="Carbohydrate esterase family 16 protein" evidence="2">
    <location>
        <begin position="22"/>
        <end position="341"/>
    </location>
</feature>
<name>A0A3D8RCN5_9HELO</name>
<dbReference type="PANTHER" id="PTHR45648:SF22">
    <property type="entry name" value="GDSL LIPASE_ACYLHYDROLASE FAMILY PROTEIN (AFU_ORTHOLOGUE AFUA_4G14700)"/>
    <property type="match status" value="1"/>
</dbReference>
<evidence type="ECO:0000313" key="4">
    <source>
        <dbReference type="Proteomes" id="UP000256328"/>
    </source>
</evidence>
<evidence type="ECO:0000256" key="2">
    <source>
        <dbReference type="SAM" id="SignalP"/>
    </source>
</evidence>
<evidence type="ECO:0008006" key="5">
    <source>
        <dbReference type="Google" id="ProtNLM"/>
    </source>
</evidence>
<evidence type="ECO:0000313" key="3">
    <source>
        <dbReference type="EMBL" id="RDW71802.1"/>
    </source>
</evidence>
<dbReference type="PANTHER" id="PTHR45648">
    <property type="entry name" value="GDSL LIPASE/ACYLHYDROLASE FAMILY PROTEIN (AFU_ORTHOLOGUE AFUA_4G14700)"/>
    <property type="match status" value="1"/>
</dbReference>
<comment type="caution">
    <text evidence="3">The sequence shown here is derived from an EMBL/GenBank/DDBJ whole genome shotgun (WGS) entry which is preliminary data.</text>
</comment>
<keyword evidence="2" id="KW-0732">Signal</keyword>
<proteinExistence type="predicted"/>
<dbReference type="InterPro" id="IPR051058">
    <property type="entry name" value="GDSL_Est/Lipase"/>
</dbReference>
<dbReference type="Gene3D" id="3.40.50.1110">
    <property type="entry name" value="SGNH hydrolase"/>
    <property type="match status" value="1"/>
</dbReference>
<dbReference type="EMBL" id="PDLN01000011">
    <property type="protein sequence ID" value="RDW71802.1"/>
    <property type="molecule type" value="Genomic_DNA"/>
</dbReference>
<reference evidence="3 4" key="1">
    <citation type="journal article" date="2018" name="IMA Fungus">
        <title>IMA Genome-F 9: Draft genome sequence of Annulohypoxylon stygium, Aspergillus mulundensis, Berkeleyomyces basicola (syn. Thielaviopsis basicola), Ceratocystis smalleyi, two Cercospora beticola strains, Coleophoma cylindrospora, Fusarium fracticaudum, Phialophora cf. hyalina, and Morchella septimelata.</title>
        <authorList>
            <person name="Wingfield B.D."/>
            <person name="Bills G.F."/>
            <person name="Dong Y."/>
            <person name="Huang W."/>
            <person name="Nel W.J."/>
            <person name="Swalarsk-Parry B.S."/>
            <person name="Vaghefi N."/>
            <person name="Wilken P.M."/>
            <person name="An Z."/>
            <person name="de Beer Z.W."/>
            <person name="De Vos L."/>
            <person name="Chen L."/>
            <person name="Duong T.A."/>
            <person name="Gao Y."/>
            <person name="Hammerbacher A."/>
            <person name="Kikkert J.R."/>
            <person name="Li Y."/>
            <person name="Li H."/>
            <person name="Li K."/>
            <person name="Li Q."/>
            <person name="Liu X."/>
            <person name="Ma X."/>
            <person name="Naidoo K."/>
            <person name="Pethybridge S.J."/>
            <person name="Sun J."/>
            <person name="Steenkamp E.T."/>
            <person name="van der Nest M.A."/>
            <person name="van Wyk S."/>
            <person name="Wingfield M.J."/>
            <person name="Xiong C."/>
            <person name="Yue Q."/>
            <person name="Zhang X."/>
        </authorList>
    </citation>
    <scope>NUCLEOTIDE SEQUENCE [LARGE SCALE GENOMIC DNA]</scope>
    <source>
        <strain evidence="3 4">BP5796</strain>
    </source>
</reference>
<protein>
    <recommendedName>
        <fullName evidence="5">Carbohydrate esterase family 16 protein</fullName>
    </recommendedName>
</protein>
<accession>A0A3D8RCN5</accession>
<dbReference type="InterPro" id="IPR001087">
    <property type="entry name" value="GDSL"/>
</dbReference>
<feature type="signal peptide" evidence="2">
    <location>
        <begin position="1"/>
        <end position="21"/>
    </location>
</feature>
<sequence>MFSRSLSLLVLLFSLWGVTQAAPATSLHANSCAATSYWPGWKGIKHAFIFGDSYTATGFNQTLTQPTIGNPLGNPAYPGYTASNGPNWVDYLTVEYNATATLTYNLAYGGATIDSALVAPYLPTVSSVAEQIENEWFPTYVANPSSAPWSSDDSLFAVFDGINDVGNSYYQGLPATTTLNAAIFNVYAGLVEMLYLAGGRNFAFLNVPPVDRSPLMLAQSTSARALDKADIAAWNTALASLASNLKRNHSDVNVFIVDTNTLFTEVLNNPASFPQTAVYHNTTAYCDAYQNGTPTPDYLDVSCGIPVNEYFWLNSLHPTYPMHNVLAEEVASQLKAGPNVC</sequence>
<organism evidence="3 4">
    <name type="scientific">Coleophoma crateriformis</name>
    <dbReference type="NCBI Taxonomy" id="565419"/>
    <lineage>
        <taxon>Eukaryota</taxon>
        <taxon>Fungi</taxon>
        <taxon>Dikarya</taxon>
        <taxon>Ascomycota</taxon>
        <taxon>Pezizomycotina</taxon>
        <taxon>Leotiomycetes</taxon>
        <taxon>Helotiales</taxon>
        <taxon>Dermateaceae</taxon>
        <taxon>Coleophoma</taxon>
    </lineage>
</organism>
<gene>
    <name evidence="3" type="ORF">BP5796_07836</name>
</gene>
<dbReference type="InterPro" id="IPR036514">
    <property type="entry name" value="SGNH_hydro_sf"/>
</dbReference>
<keyword evidence="1" id="KW-0378">Hydrolase</keyword>
<dbReference type="OrthoDB" id="1600564at2759"/>
<keyword evidence="4" id="KW-1185">Reference proteome</keyword>